<dbReference type="RefSeq" id="WP_379821478.1">
    <property type="nucleotide sequence ID" value="NZ_JBHUMD010000026.1"/>
</dbReference>
<name>A0ABW5NVX2_9FLAO</name>
<dbReference type="EMBL" id="JBHUMD010000026">
    <property type="protein sequence ID" value="MFD2602958.1"/>
    <property type="molecule type" value="Genomic_DNA"/>
</dbReference>
<accession>A0ABW5NVX2</accession>
<evidence type="ECO:0000313" key="2">
    <source>
        <dbReference type="Proteomes" id="UP001597480"/>
    </source>
</evidence>
<dbReference type="Proteomes" id="UP001597480">
    <property type="component" value="Unassembled WGS sequence"/>
</dbReference>
<sequence>MADLKTKITFVNGKTLFTTNQVYDLVGNREDSTITFKRNKTLWLDGSEYKVVHVEFMVFEREENGITCEALIHILSV</sequence>
<comment type="caution">
    <text evidence="1">The sequence shown here is derived from an EMBL/GenBank/DDBJ whole genome shotgun (WGS) entry which is preliminary data.</text>
</comment>
<reference evidence="2" key="1">
    <citation type="journal article" date="2019" name="Int. J. Syst. Evol. Microbiol.">
        <title>The Global Catalogue of Microorganisms (GCM) 10K type strain sequencing project: providing services to taxonomists for standard genome sequencing and annotation.</title>
        <authorList>
            <consortium name="The Broad Institute Genomics Platform"/>
            <consortium name="The Broad Institute Genome Sequencing Center for Infectious Disease"/>
            <person name="Wu L."/>
            <person name="Ma J."/>
        </authorList>
    </citation>
    <scope>NUCLEOTIDE SEQUENCE [LARGE SCALE GENOMIC DNA]</scope>
    <source>
        <strain evidence="2">KCTC 42107</strain>
    </source>
</reference>
<organism evidence="1 2">
    <name type="scientific">Flavobacterium suzhouense</name>
    <dbReference type="NCBI Taxonomy" id="1529638"/>
    <lineage>
        <taxon>Bacteria</taxon>
        <taxon>Pseudomonadati</taxon>
        <taxon>Bacteroidota</taxon>
        <taxon>Flavobacteriia</taxon>
        <taxon>Flavobacteriales</taxon>
        <taxon>Flavobacteriaceae</taxon>
        <taxon>Flavobacterium</taxon>
    </lineage>
</organism>
<keyword evidence="2" id="KW-1185">Reference proteome</keyword>
<evidence type="ECO:0000313" key="1">
    <source>
        <dbReference type="EMBL" id="MFD2602958.1"/>
    </source>
</evidence>
<protein>
    <submittedName>
        <fullName evidence="1">Uncharacterized protein</fullName>
    </submittedName>
</protein>
<gene>
    <name evidence="1" type="ORF">ACFSR3_12895</name>
</gene>
<proteinExistence type="predicted"/>